<comment type="caution">
    <text evidence="2">The sequence shown here is derived from an EMBL/GenBank/DDBJ whole genome shotgun (WGS) entry which is preliminary data.</text>
</comment>
<dbReference type="AlphaFoldDB" id="A0A3M9Y111"/>
<keyword evidence="3" id="KW-1185">Reference proteome</keyword>
<dbReference type="GeneID" id="39606075"/>
<sequence length="355" mass="38179">MVSTASVLRFPRSDEEGSFVLVNATQTRTKPLDLKLVGTDGLAPYVASLRHDRVAALLVKNSPCAEEEWVDILSGLLTQNPGEGVEAIATVESEVAITVTVRRRVKGITQRLGTLELKHNADEEIELFDWCGLAAAAVVQANVTLAAVTTKQTELEASVWQLKSQLDELVEAKTTDETELLLKFRDLLNAKKVKIREQQKILAAAASGDPPAVPPSQTSQPGKAAKTAGQGRTATKSRASKRKAAAPAAEDDDDESDDGFEKMDVDTAVSKEADAEMSDQQRDTTDDETETASEHDEDEDDAEEEEAKPAQNPARVQEDDAPPPARALPFMKKTAKKAAPAPPPAGSETESDDEL</sequence>
<evidence type="ECO:0000313" key="3">
    <source>
        <dbReference type="Proteomes" id="UP000267145"/>
    </source>
</evidence>
<dbReference type="STRING" id="1051616.A0A3M9Y111"/>
<dbReference type="Proteomes" id="UP000267145">
    <property type="component" value="Unassembled WGS sequence"/>
</dbReference>
<feature type="compositionally biased region" description="Basic and acidic residues" evidence="1">
    <location>
        <begin position="259"/>
        <end position="284"/>
    </location>
</feature>
<feature type="compositionally biased region" description="Acidic residues" evidence="1">
    <location>
        <begin position="285"/>
        <end position="306"/>
    </location>
</feature>
<dbReference type="SUPFAM" id="SSF58022">
    <property type="entry name" value="XRCC4, C-terminal oligomerization domain"/>
    <property type="match status" value="1"/>
</dbReference>
<dbReference type="InterPro" id="IPR014751">
    <property type="entry name" value="XRCC4-like_C"/>
</dbReference>
<evidence type="ECO:0008006" key="4">
    <source>
        <dbReference type="Google" id="ProtNLM"/>
    </source>
</evidence>
<evidence type="ECO:0000313" key="2">
    <source>
        <dbReference type="EMBL" id="RNJ53088.1"/>
    </source>
</evidence>
<dbReference type="EMBL" id="RBVV01000158">
    <property type="protein sequence ID" value="RNJ53088.1"/>
    <property type="molecule type" value="Genomic_DNA"/>
</dbReference>
<feature type="compositionally biased region" description="Acidic residues" evidence="1">
    <location>
        <begin position="249"/>
        <end position="258"/>
    </location>
</feature>
<proteinExistence type="predicted"/>
<organism evidence="2 3">
    <name type="scientific">Verticillium nonalfalfae</name>
    <dbReference type="NCBI Taxonomy" id="1051616"/>
    <lineage>
        <taxon>Eukaryota</taxon>
        <taxon>Fungi</taxon>
        <taxon>Dikarya</taxon>
        <taxon>Ascomycota</taxon>
        <taxon>Pezizomycotina</taxon>
        <taxon>Sordariomycetes</taxon>
        <taxon>Hypocreomycetidae</taxon>
        <taxon>Glomerellales</taxon>
        <taxon>Plectosphaerellaceae</taxon>
        <taxon>Verticillium</taxon>
    </lineage>
</organism>
<dbReference type="Gene3D" id="1.20.5.370">
    <property type="match status" value="1"/>
</dbReference>
<reference evidence="2 3" key="1">
    <citation type="submission" date="2018-10" db="EMBL/GenBank/DDBJ databases">
        <title>Genome sequence of Verticillium nonalfalfae VnAa140.</title>
        <authorList>
            <person name="Stajich J.E."/>
            <person name="Kasson M.T."/>
        </authorList>
    </citation>
    <scope>NUCLEOTIDE SEQUENCE [LARGE SCALE GENOMIC DNA]</scope>
    <source>
        <strain evidence="2 3">VnAa140</strain>
    </source>
</reference>
<accession>A0A3M9Y111</accession>
<dbReference type="PANTHER" id="PTHR42067:SF1">
    <property type="entry name" value="MITOTIC APPARATUS PROTEIN P62"/>
    <property type="match status" value="1"/>
</dbReference>
<protein>
    <recommendedName>
        <fullName evidence="4">Mitotic apparatus protein p62</fullName>
    </recommendedName>
</protein>
<name>A0A3M9Y111_9PEZI</name>
<feature type="region of interest" description="Disordered" evidence="1">
    <location>
        <begin position="205"/>
        <end position="355"/>
    </location>
</feature>
<evidence type="ECO:0000256" key="1">
    <source>
        <dbReference type="SAM" id="MobiDB-lite"/>
    </source>
</evidence>
<gene>
    <name evidence="2" type="ORF">D7B24_002386</name>
</gene>
<dbReference type="RefSeq" id="XP_028491246.1">
    <property type="nucleotide sequence ID" value="XM_028636595.1"/>
</dbReference>
<dbReference type="PANTHER" id="PTHR42067">
    <property type="entry name" value="YALI0C15378P"/>
    <property type="match status" value="1"/>
</dbReference>